<keyword evidence="1" id="KW-0732">Signal</keyword>
<dbReference type="RefSeq" id="WP_097928501.1">
    <property type="nucleotide sequence ID" value="NZ_OCTN01000001.1"/>
</dbReference>
<evidence type="ECO:0000313" key="3">
    <source>
        <dbReference type="Proteomes" id="UP000220034"/>
    </source>
</evidence>
<keyword evidence="3" id="KW-1185">Reference proteome</keyword>
<gene>
    <name evidence="2" type="ORF">SAMN06273572_101808</name>
</gene>
<protein>
    <recommendedName>
        <fullName evidence="4">Invasion protein IalB, involved in pathogenesis</fullName>
    </recommendedName>
</protein>
<organism evidence="2 3">
    <name type="scientific">Pontivivens marinum</name>
    <dbReference type="NCBI Taxonomy" id="1690039"/>
    <lineage>
        <taxon>Bacteria</taxon>
        <taxon>Pseudomonadati</taxon>
        <taxon>Pseudomonadota</taxon>
        <taxon>Alphaproteobacteria</taxon>
        <taxon>Rhodobacterales</taxon>
        <taxon>Paracoccaceae</taxon>
        <taxon>Pontivivens</taxon>
    </lineage>
</organism>
<feature type="signal peptide" evidence="1">
    <location>
        <begin position="1"/>
        <end position="25"/>
    </location>
</feature>
<dbReference type="OrthoDB" id="9806572at2"/>
<dbReference type="Pfam" id="PF06776">
    <property type="entry name" value="IalB"/>
    <property type="match status" value="1"/>
</dbReference>
<feature type="chain" id="PRO_5012587139" description="Invasion protein IalB, involved in pathogenesis" evidence="1">
    <location>
        <begin position="26"/>
        <end position="178"/>
    </location>
</feature>
<dbReference type="InterPro" id="IPR010642">
    <property type="entry name" value="Invasion_prot_B"/>
</dbReference>
<dbReference type="Proteomes" id="UP000220034">
    <property type="component" value="Unassembled WGS sequence"/>
</dbReference>
<accession>A0A2C9CP21</accession>
<evidence type="ECO:0000313" key="2">
    <source>
        <dbReference type="EMBL" id="SOH92957.1"/>
    </source>
</evidence>
<sequence length="178" mass="18566">MKASFIATITVLAALGSAVATGASAQEQTTRVDAHERWSVFESEGSSSECWIASAPTSSRATRNGSTVQVNRGKILLMVTNRPGQSVANEVSYTGGYPFRDGSSVTVTVGGQDFEFYTRGEWAWPSSPADDQRVVAAMRAGADARIVGMSARGTTTTDSVSLIGFTAALNNAAGRCAS</sequence>
<reference evidence="3" key="1">
    <citation type="submission" date="2017-09" db="EMBL/GenBank/DDBJ databases">
        <authorList>
            <person name="Varghese N."/>
            <person name="Submissions S."/>
        </authorList>
    </citation>
    <scope>NUCLEOTIDE SEQUENCE [LARGE SCALE GENOMIC DNA]</scope>
    <source>
        <strain evidence="3">C7</strain>
    </source>
</reference>
<evidence type="ECO:0000256" key="1">
    <source>
        <dbReference type="SAM" id="SignalP"/>
    </source>
</evidence>
<name>A0A2C9CP21_9RHOB</name>
<evidence type="ECO:0008006" key="4">
    <source>
        <dbReference type="Google" id="ProtNLM"/>
    </source>
</evidence>
<proteinExistence type="predicted"/>
<dbReference type="AlphaFoldDB" id="A0A2C9CP21"/>
<dbReference type="EMBL" id="OCTN01000001">
    <property type="protein sequence ID" value="SOH92957.1"/>
    <property type="molecule type" value="Genomic_DNA"/>
</dbReference>